<accession>A0A6C0DRY2</accession>
<evidence type="ECO:0000256" key="5">
    <source>
        <dbReference type="ARBA" id="ARBA00011881"/>
    </source>
</evidence>
<dbReference type="GO" id="GO:0030170">
    <property type="term" value="F:pyridoxal phosphate binding"/>
    <property type="evidence" value="ECO:0007669"/>
    <property type="project" value="InterPro"/>
</dbReference>
<comment type="pathway">
    <text evidence="3">Amino-acid biosynthesis; L-isoleucine biosynthesis; 2-oxobutanoate from L-threonine: step 1/1.</text>
</comment>
<dbReference type="PANTHER" id="PTHR48078:SF11">
    <property type="entry name" value="THREONINE DEHYDRATASE, MITOCHONDRIAL"/>
    <property type="match status" value="1"/>
</dbReference>
<dbReference type="CDD" id="cd01562">
    <property type="entry name" value="Thr-dehyd"/>
    <property type="match status" value="1"/>
</dbReference>
<evidence type="ECO:0000256" key="6">
    <source>
        <dbReference type="ARBA" id="ARBA00012096"/>
    </source>
</evidence>
<feature type="domain" description="ACT-like" evidence="12">
    <location>
        <begin position="329"/>
        <end position="403"/>
    </location>
</feature>
<dbReference type="AlphaFoldDB" id="A0A6C0DRY2"/>
<dbReference type="NCBIfam" id="NF006390">
    <property type="entry name" value="PRK08639.1"/>
    <property type="match status" value="1"/>
</dbReference>
<dbReference type="GO" id="GO:0006567">
    <property type="term" value="P:L-threonine catabolic process"/>
    <property type="evidence" value="ECO:0007669"/>
    <property type="project" value="TreeGrafter"/>
</dbReference>
<organism evidence="13">
    <name type="scientific">viral metagenome</name>
    <dbReference type="NCBI Taxonomy" id="1070528"/>
    <lineage>
        <taxon>unclassified sequences</taxon>
        <taxon>metagenomes</taxon>
        <taxon>organismal metagenomes</taxon>
    </lineage>
</organism>
<comment type="cofactor">
    <cofactor evidence="2">
        <name>pyridoxal 5'-phosphate</name>
        <dbReference type="ChEBI" id="CHEBI:597326"/>
    </cofactor>
</comment>
<dbReference type="PROSITE" id="PS51672">
    <property type="entry name" value="ACT_LIKE"/>
    <property type="match status" value="1"/>
</dbReference>
<dbReference type="EMBL" id="MN739667">
    <property type="protein sequence ID" value="QHT19517.1"/>
    <property type="molecule type" value="Genomic_DNA"/>
</dbReference>
<keyword evidence="10" id="KW-0456">Lyase</keyword>
<evidence type="ECO:0000256" key="1">
    <source>
        <dbReference type="ARBA" id="ARBA00001274"/>
    </source>
</evidence>
<evidence type="ECO:0000256" key="11">
    <source>
        <dbReference type="ARBA" id="ARBA00023304"/>
    </source>
</evidence>
<name>A0A6C0DRY2_9ZZZZ</name>
<evidence type="ECO:0000256" key="3">
    <source>
        <dbReference type="ARBA" id="ARBA00004810"/>
    </source>
</evidence>
<dbReference type="SUPFAM" id="SSF53686">
    <property type="entry name" value="Tryptophan synthase beta subunit-like PLP-dependent enzymes"/>
    <property type="match status" value="1"/>
</dbReference>
<dbReference type="InterPro" id="IPR001721">
    <property type="entry name" value="TD_ACT-like"/>
</dbReference>
<dbReference type="GO" id="GO:0009097">
    <property type="term" value="P:isoleucine biosynthetic process"/>
    <property type="evidence" value="ECO:0007669"/>
    <property type="project" value="UniProtKB-UniPathway"/>
</dbReference>
<reference evidence="13" key="1">
    <citation type="journal article" date="2020" name="Nature">
        <title>Giant virus diversity and host interactions through global metagenomics.</title>
        <authorList>
            <person name="Schulz F."/>
            <person name="Roux S."/>
            <person name="Paez-Espino D."/>
            <person name="Jungbluth S."/>
            <person name="Walsh D.A."/>
            <person name="Denef V.J."/>
            <person name="McMahon K.D."/>
            <person name="Konstantinidis K.T."/>
            <person name="Eloe-Fadrosh E.A."/>
            <person name="Kyrpides N.C."/>
            <person name="Woyke T."/>
        </authorList>
    </citation>
    <scope>NUCLEOTIDE SEQUENCE</scope>
    <source>
        <strain evidence="13">GVMAG-M-3300023174-57</strain>
    </source>
</reference>
<dbReference type="InterPro" id="IPR001926">
    <property type="entry name" value="TrpB-like_PALP"/>
</dbReference>
<evidence type="ECO:0000313" key="13">
    <source>
        <dbReference type="EMBL" id="QHT19517.1"/>
    </source>
</evidence>
<protein>
    <recommendedName>
        <fullName evidence="6">threonine ammonia-lyase</fullName>
        <ecNumber evidence="6">4.3.1.19</ecNumber>
    </recommendedName>
</protein>
<sequence length="407" mass="44466">MTYRPKGYDVRTAYDLIRTLFPPTPLESSRILSKRHNAHVLLKREDLTPVRSYKIRGAMNMMATLPKKSKVVTCSAGNHAQGVAYAAALLGHHATIFMPLATTNQKIDKVRLHGRDHVTVKLTGVNFDEAAAAAATAATTTGATMVPPFDHPLIIEGQATVGMEIVEQSPLPLDYVFLPVGGGGLAAGVATYIKLASPGTKIIGVEPAGAASLTLALKHDRPVPLPSINTFVDGAAVRQVGATNFPLCRDYLDQVVTVDEGHVCSKILQIYNEHGYIVEPAGVLSLCALDLTTEIQDKRVVAVLSGGNSDVFRMPEILERSLIYEEKQHYFRIEFPQRAGALKDFITSVLGPTDDIIYFKYIKLINRELGPVLIGIETKSKEDSYQLMERMKQASIPYEKLTNLSDL</sequence>
<comment type="catalytic activity">
    <reaction evidence="1">
        <text>L-threonine = 2-oxobutanoate + NH4(+)</text>
        <dbReference type="Rhea" id="RHEA:22108"/>
        <dbReference type="ChEBI" id="CHEBI:16763"/>
        <dbReference type="ChEBI" id="CHEBI:28938"/>
        <dbReference type="ChEBI" id="CHEBI:57926"/>
        <dbReference type="EC" id="4.3.1.19"/>
    </reaction>
</comment>
<keyword evidence="8" id="KW-0412">Isoleucine biosynthesis</keyword>
<dbReference type="PANTHER" id="PTHR48078">
    <property type="entry name" value="THREONINE DEHYDRATASE, MITOCHONDRIAL-RELATED"/>
    <property type="match status" value="1"/>
</dbReference>
<evidence type="ECO:0000259" key="12">
    <source>
        <dbReference type="PROSITE" id="PS51672"/>
    </source>
</evidence>
<dbReference type="Pfam" id="PF00585">
    <property type="entry name" value="Thr_dehydrat_C"/>
    <property type="match status" value="1"/>
</dbReference>
<dbReference type="GO" id="GO:0004794">
    <property type="term" value="F:threonine deaminase activity"/>
    <property type="evidence" value="ECO:0007669"/>
    <property type="project" value="UniProtKB-EC"/>
</dbReference>
<keyword evidence="11" id="KW-0100">Branched-chain amino acid biosynthesis</keyword>
<evidence type="ECO:0000256" key="2">
    <source>
        <dbReference type="ARBA" id="ARBA00001933"/>
    </source>
</evidence>
<keyword evidence="7" id="KW-0028">Amino-acid biosynthesis</keyword>
<dbReference type="InterPro" id="IPR011820">
    <property type="entry name" value="IlvA"/>
</dbReference>
<dbReference type="PROSITE" id="PS00165">
    <property type="entry name" value="DEHYDRATASE_SER_THR"/>
    <property type="match status" value="1"/>
</dbReference>
<evidence type="ECO:0000256" key="9">
    <source>
        <dbReference type="ARBA" id="ARBA00022898"/>
    </source>
</evidence>
<evidence type="ECO:0000256" key="7">
    <source>
        <dbReference type="ARBA" id="ARBA00022605"/>
    </source>
</evidence>
<keyword evidence="9" id="KW-0663">Pyridoxal phosphate</keyword>
<dbReference type="Gene3D" id="3.40.50.1100">
    <property type="match status" value="2"/>
</dbReference>
<dbReference type="InterPro" id="IPR000634">
    <property type="entry name" value="Ser/Thr_deHydtase_PyrdxlP-BS"/>
</dbReference>
<evidence type="ECO:0000256" key="8">
    <source>
        <dbReference type="ARBA" id="ARBA00022624"/>
    </source>
</evidence>
<evidence type="ECO:0000256" key="4">
    <source>
        <dbReference type="ARBA" id="ARBA00010869"/>
    </source>
</evidence>
<dbReference type="UniPathway" id="UPA00047">
    <property type="reaction ID" value="UER00054"/>
</dbReference>
<evidence type="ECO:0000256" key="10">
    <source>
        <dbReference type="ARBA" id="ARBA00023239"/>
    </source>
</evidence>
<comment type="subunit">
    <text evidence="5">Homotetramer.</text>
</comment>
<dbReference type="Pfam" id="PF00291">
    <property type="entry name" value="PALP"/>
    <property type="match status" value="1"/>
</dbReference>
<dbReference type="GO" id="GO:0006565">
    <property type="term" value="P:L-serine catabolic process"/>
    <property type="evidence" value="ECO:0007669"/>
    <property type="project" value="TreeGrafter"/>
</dbReference>
<dbReference type="EC" id="4.3.1.19" evidence="6"/>
<dbReference type="InterPro" id="IPR050147">
    <property type="entry name" value="Ser/Thr_Dehydratase"/>
</dbReference>
<dbReference type="FunFam" id="3.40.50.1100:FF:000005">
    <property type="entry name" value="Threonine dehydratase catabolic"/>
    <property type="match status" value="1"/>
</dbReference>
<dbReference type="NCBIfam" id="TIGR02079">
    <property type="entry name" value="THD1"/>
    <property type="match status" value="1"/>
</dbReference>
<comment type="similarity">
    <text evidence="4">Belongs to the serine/threonine dehydratase family.</text>
</comment>
<dbReference type="InterPro" id="IPR036052">
    <property type="entry name" value="TrpB-like_PALP_sf"/>
</dbReference>
<proteinExistence type="inferred from homology"/>
<dbReference type="GO" id="GO:0003941">
    <property type="term" value="F:L-serine ammonia-lyase activity"/>
    <property type="evidence" value="ECO:0007669"/>
    <property type="project" value="TreeGrafter"/>
</dbReference>